<evidence type="ECO:0000313" key="1">
    <source>
        <dbReference type="EMBL" id="GAG93887.1"/>
    </source>
</evidence>
<gene>
    <name evidence="1" type="ORF">S01H4_50745</name>
</gene>
<dbReference type="AlphaFoldDB" id="X1CLK5"/>
<organism evidence="1">
    <name type="scientific">marine sediment metagenome</name>
    <dbReference type="NCBI Taxonomy" id="412755"/>
    <lineage>
        <taxon>unclassified sequences</taxon>
        <taxon>metagenomes</taxon>
        <taxon>ecological metagenomes</taxon>
    </lineage>
</organism>
<accession>X1CLK5</accession>
<dbReference type="EMBL" id="BART01028835">
    <property type="protein sequence ID" value="GAG93887.1"/>
    <property type="molecule type" value="Genomic_DNA"/>
</dbReference>
<reference evidence="1" key="1">
    <citation type="journal article" date="2014" name="Front. Microbiol.">
        <title>High frequency of phylogenetically diverse reductive dehalogenase-homologous genes in deep subseafloor sedimentary metagenomes.</title>
        <authorList>
            <person name="Kawai M."/>
            <person name="Futagami T."/>
            <person name="Toyoda A."/>
            <person name="Takaki Y."/>
            <person name="Nishi S."/>
            <person name="Hori S."/>
            <person name="Arai W."/>
            <person name="Tsubouchi T."/>
            <person name="Morono Y."/>
            <person name="Uchiyama I."/>
            <person name="Ito T."/>
            <person name="Fujiyama A."/>
            <person name="Inagaki F."/>
            <person name="Takami H."/>
        </authorList>
    </citation>
    <scope>NUCLEOTIDE SEQUENCE</scope>
    <source>
        <strain evidence="1">Expedition CK06-06</strain>
    </source>
</reference>
<name>X1CLK5_9ZZZZ</name>
<dbReference type="InterPro" id="IPR056908">
    <property type="entry name" value="Gp80-like"/>
</dbReference>
<sequence>MDILTMLALTLFIFGMAGKWCDEGETSVGNVYLKGQARPAGFYVGLYLDVTEPAEDAVVADLTEPVENGYARIKLEDADWTELATPGVFQNVQKLFEAVGGAWGVVYGYFVTTELTGTAGLMINAENFLDGPYTVNDGWVTKVTPKVTIT</sequence>
<proteinExistence type="predicted"/>
<dbReference type="Pfam" id="PF23140">
    <property type="entry name" value="Gp80"/>
    <property type="match status" value="1"/>
</dbReference>
<comment type="caution">
    <text evidence="1">The sequence shown here is derived from an EMBL/GenBank/DDBJ whole genome shotgun (WGS) entry which is preliminary data.</text>
</comment>
<protein>
    <submittedName>
        <fullName evidence="1">Uncharacterized protein</fullName>
    </submittedName>
</protein>